<dbReference type="EMBL" id="CAKLBY020000172">
    <property type="protein sequence ID" value="CAK7931169.1"/>
    <property type="molecule type" value="Genomic_DNA"/>
</dbReference>
<feature type="compositionally biased region" description="Basic and acidic residues" evidence="1">
    <location>
        <begin position="176"/>
        <end position="195"/>
    </location>
</feature>
<evidence type="ECO:0000313" key="3">
    <source>
        <dbReference type="EMBL" id="CAK7931169.1"/>
    </source>
</evidence>
<dbReference type="Pfam" id="PF24784">
    <property type="entry name" value="Temptin_C"/>
    <property type="match status" value="1"/>
</dbReference>
<dbReference type="InterPro" id="IPR055313">
    <property type="entry name" value="Temptin-like"/>
</dbReference>
<gene>
    <name evidence="3" type="ORF">PM001_LOCUS16319</name>
</gene>
<dbReference type="PANTHER" id="PTHR34737:SF2">
    <property type="entry name" value="EF-HAND DOMAIN-CONTAINING PROTEIN"/>
    <property type="match status" value="1"/>
</dbReference>
<evidence type="ECO:0000259" key="2">
    <source>
        <dbReference type="Pfam" id="PF24784"/>
    </source>
</evidence>
<comment type="caution">
    <text evidence="3">The sequence shown here is derived from an EMBL/GenBank/DDBJ whole genome shotgun (WGS) entry which is preliminary data.</text>
</comment>
<proteinExistence type="predicted"/>
<accession>A0AAV1UDJ6</accession>
<name>A0AAV1UDJ6_9STRA</name>
<reference evidence="3" key="1">
    <citation type="submission" date="2024-01" db="EMBL/GenBank/DDBJ databases">
        <authorList>
            <person name="Webb A."/>
        </authorList>
    </citation>
    <scope>NUCLEOTIDE SEQUENCE</scope>
    <source>
        <strain evidence="3">Pm1</strain>
    </source>
</reference>
<dbReference type="AlphaFoldDB" id="A0AAV1UDJ6"/>
<dbReference type="PANTHER" id="PTHR34737">
    <property type="entry name" value="EF-HAND DOMAIN-CONTAINING PROTEIN"/>
    <property type="match status" value="1"/>
</dbReference>
<evidence type="ECO:0000313" key="4">
    <source>
        <dbReference type="Proteomes" id="UP001162060"/>
    </source>
</evidence>
<feature type="domain" description="Temptin Cys/Cys disulfide" evidence="2">
    <location>
        <begin position="19"/>
        <end position="107"/>
    </location>
</feature>
<dbReference type="InterPro" id="IPR057626">
    <property type="entry name" value="S-S_Temptin"/>
</dbReference>
<dbReference type="Proteomes" id="UP001162060">
    <property type="component" value="Unassembled WGS sequence"/>
</dbReference>
<sequence length="230" mass="23175">MKLPLALCTLSMTTSRSDARPSFVARIPNGNEVAGIAALGHVNEVGGGATNAFGDAFGAAGHEWTKELCQADSDSDGASNGEELGDPCCTWTAEAGFDSTSSSATMSSPTHPGIANSFTESQLAAMVCGAEAELDLVASSGAVSSISSDSASGSLAFSSSLQDDSSSRVGSLSDDDVAHKDPHRGFSGSKVDHKLPPSTTSDAAPPLHCSILALTTAYFCLSLALALAAN</sequence>
<feature type="region of interest" description="Disordered" evidence="1">
    <location>
        <begin position="159"/>
        <end position="202"/>
    </location>
</feature>
<evidence type="ECO:0000256" key="1">
    <source>
        <dbReference type="SAM" id="MobiDB-lite"/>
    </source>
</evidence>
<organism evidence="3 4">
    <name type="scientific">Peronospora matthiolae</name>
    <dbReference type="NCBI Taxonomy" id="2874970"/>
    <lineage>
        <taxon>Eukaryota</taxon>
        <taxon>Sar</taxon>
        <taxon>Stramenopiles</taxon>
        <taxon>Oomycota</taxon>
        <taxon>Peronosporomycetes</taxon>
        <taxon>Peronosporales</taxon>
        <taxon>Peronosporaceae</taxon>
        <taxon>Peronospora</taxon>
    </lineage>
</organism>
<protein>
    <recommendedName>
        <fullName evidence="2">Temptin Cys/Cys disulfide domain-containing protein</fullName>
    </recommendedName>
</protein>